<name>A0AAD7G7J3_MYCRO</name>
<protein>
    <submittedName>
        <fullName evidence="2">Uncharacterized protein</fullName>
    </submittedName>
</protein>
<sequence length="829" mass="91197">MVSDTPPHQDAEMTDPDSPTQSDDRNSLRQWLTEGVGYPGQLITAGLKLGGNKLSLQSLKLYINQAKDVFPGNFPAWLDVSLKNPAHPAVHDLSEDISLGAEELIWKTLHVSHPRDSSGGSSSSKGFSSESKAKILHGAFTADYRGDAPTRFCKILSTGYIPWYRAAKHHGRIIAAIQSSATGKTRLYYHIGEKHIPTFALCFREFSDEFIIDPSEGWPYGDRALVQYFTPSTAHTSEEIAAAFLGQLYKALARSAHEVGIDCFAHLAPSLHVTMRESFLHDVCSMAREELTFIPRGDDGSSAWCSRLFKHYVEQHANQLGTKLRGRTLHPGAEFLLIIDECAQLDKLGACKLTGGNTDSTSFLTGLRRIAKAGDQSGASSGFWMVLLDTHGETYTSYPISRERASSARLVDGTHVALPPWIDLGLDYWDRLHTSIVLTEAATKLFCGDPDREDLKHVIAVMSRRIHLPLNNDSTNTKTHLVAVEKHMRYMTSIGWEDGMVTTAALSEPVLSIAAASTLLASPAAYSALMGRFLDKVLINEHLVERGRLGETLASVVLIIARDAATCTFLDDHEYESTFVSGTTQQPSVKPVTATRFIESLFPEVLAQFESFGNDAWISFSHFDILPSILDGEIPMKLLLNAWCRNVAFQCADNQPIYDLLIPMYLGDLHRSFEPAKLSYIVVQIKARVGAPAKGPLESLTGPMIDIGSGPHKPPYLAILMDLGTLVAFQGLGPKKVYTKHTAAILPQKTTSASILGHYTAQEPVRWVFHARGFTEETYPSLPKFGARLMHRVLYGRAGEEDEGEGREVVRSAAADWREATSSILTKGC</sequence>
<feature type="region of interest" description="Disordered" evidence="1">
    <location>
        <begin position="1"/>
        <end position="26"/>
    </location>
</feature>
<dbReference type="EMBL" id="JARKIE010000222">
    <property type="protein sequence ID" value="KAJ7664683.1"/>
    <property type="molecule type" value="Genomic_DNA"/>
</dbReference>
<dbReference type="AlphaFoldDB" id="A0AAD7G7J3"/>
<proteinExistence type="predicted"/>
<dbReference type="PANTHER" id="PTHR33266">
    <property type="entry name" value="CHROMOSOME 15, WHOLE GENOME SHOTGUN SEQUENCE"/>
    <property type="match status" value="1"/>
</dbReference>
<evidence type="ECO:0000313" key="2">
    <source>
        <dbReference type="EMBL" id="KAJ7664683.1"/>
    </source>
</evidence>
<evidence type="ECO:0000256" key="1">
    <source>
        <dbReference type="SAM" id="MobiDB-lite"/>
    </source>
</evidence>
<keyword evidence="3" id="KW-1185">Reference proteome</keyword>
<dbReference type="Proteomes" id="UP001221757">
    <property type="component" value="Unassembled WGS sequence"/>
</dbReference>
<accession>A0AAD7G7J3</accession>
<reference evidence="2" key="1">
    <citation type="submission" date="2023-03" db="EMBL/GenBank/DDBJ databases">
        <title>Massive genome expansion in bonnet fungi (Mycena s.s.) driven by repeated elements and novel gene families across ecological guilds.</title>
        <authorList>
            <consortium name="Lawrence Berkeley National Laboratory"/>
            <person name="Harder C.B."/>
            <person name="Miyauchi S."/>
            <person name="Viragh M."/>
            <person name="Kuo A."/>
            <person name="Thoen E."/>
            <person name="Andreopoulos B."/>
            <person name="Lu D."/>
            <person name="Skrede I."/>
            <person name="Drula E."/>
            <person name="Henrissat B."/>
            <person name="Morin E."/>
            <person name="Kohler A."/>
            <person name="Barry K."/>
            <person name="LaButti K."/>
            <person name="Morin E."/>
            <person name="Salamov A."/>
            <person name="Lipzen A."/>
            <person name="Mereny Z."/>
            <person name="Hegedus B."/>
            <person name="Baldrian P."/>
            <person name="Stursova M."/>
            <person name="Weitz H."/>
            <person name="Taylor A."/>
            <person name="Grigoriev I.V."/>
            <person name="Nagy L.G."/>
            <person name="Martin F."/>
            <person name="Kauserud H."/>
        </authorList>
    </citation>
    <scope>NUCLEOTIDE SEQUENCE</scope>
    <source>
        <strain evidence="2">CBHHK067</strain>
    </source>
</reference>
<dbReference type="PANTHER" id="PTHR33266:SF1">
    <property type="entry name" value="F-BOX DOMAIN-CONTAINING PROTEIN"/>
    <property type="match status" value="1"/>
</dbReference>
<comment type="caution">
    <text evidence="2">The sequence shown here is derived from an EMBL/GenBank/DDBJ whole genome shotgun (WGS) entry which is preliminary data.</text>
</comment>
<evidence type="ECO:0000313" key="3">
    <source>
        <dbReference type="Proteomes" id="UP001221757"/>
    </source>
</evidence>
<organism evidence="2 3">
    <name type="scientific">Mycena rosella</name>
    <name type="common">Pink bonnet</name>
    <name type="synonym">Agaricus rosellus</name>
    <dbReference type="NCBI Taxonomy" id="1033263"/>
    <lineage>
        <taxon>Eukaryota</taxon>
        <taxon>Fungi</taxon>
        <taxon>Dikarya</taxon>
        <taxon>Basidiomycota</taxon>
        <taxon>Agaricomycotina</taxon>
        <taxon>Agaricomycetes</taxon>
        <taxon>Agaricomycetidae</taxon>
        <taxon>Agaricales</taxon>
        <taxon>Marasmiineae</taxon>
        <taxon>Mycenaceae</taxon>
        <taxon>Mycena</taxon>
    </lineage>
</organism>
<gene>
    <name evidence="2" type="ORF">B0H17DRAFT_1211230</name>
</gene>